<dbReference type="CDD" id="cd09326">
    <property type="entry name" value="LIM_CRP_like"/>
    <property type="match status" value="2"/>
</dbReference>
<dbReference type="RefSeq" id="XP_018023048.1">
    <property type="nucleotide sequence ID" value="XM_018167559.2"/>
</dbReference>
<keyword evidence="10" id="KW-1185">Reference proteome</keyword>
<evidence type="ECO:0000313" key="10">
    <source>
        <dbReference type="Proteomes" id="UP000694843"/>
    </source>
</evidence>
<dbReference type="SMART" id="SM00132">
    <property type="entry name" value="LIM"/>
    <property type="match status" value="2"/>
</dbReference>
<keyword evidence="5 8" id="KW-0862">Zinc</keyword>
<evidence type="ECO:0000313" key="11">
    <source>
        <dbReference type="RefSeq" id="XP_018023048.1"/>
    </source>
</evidence>
<keyword evidence="2" id="KW-0517">Myogenesis</keyword>
<protein>
    <submittedName>
        <fullName evidence="11">Cysteine and glycine-rich protein 1</fullName>
    </submittedName>
</protein>
<keyword evidence="6 8" id="KW-0440">LIM domain</keyword>
<dbReference type="PANTHER" id="PTHR24215:SF35">
    <property type="entry name" value="MUSCLE LIM PROTEIN MLP84B"/>
    <property type="match status" value="1"/>
</dbReference>
<evidence type="ECO:0000259" key="9">
    <source>
        <dbReference type="PROSITE" id="PS50023"/>
    </source>
</evidence>
<feature type="domain" description="LIM zinc-binding" evidence="9">
    <location>
        <begin position="3"/>
        <end position="63"/>
    </location>
</feature>
<dbReference type="SUPFAM" id="SSF57716">
    <property type="entry name" value="Glucocorticoid receptor-like (DNA-binding domain)"/>
    <property type="match status" value="4"/>
</dbReference>
<dbReference type="GO" id="GO:0007517">
    <property type="term" value="P:muscle organ development"/>
    <property type="evidence" value="ECO:0007669"/>
    <property type="project" value="UniProtKB-KW"/>
</dbReference>
<keyword evidence="3 8" id="KW-0479">Metal-binding</keyword>
<gene>
    <name evidence="11" type="primary">LOC108679048</name>
</gene>
<comment type="subcellular location">
    <subcellularLocation>
        <location evidence="1">Nucleus</location>
    </subcellularLocation>
</comment>
<dbReference type="PROSITE" id="PS00478">
    <property type="entry name" value="LIM_DOMAIN_1"/>
    <property type="match status" value="2"/>
</dbReference>
<dbReference type="GO" id="GO:0046872">
    <property type="term" value="F:metal ion binding"/>
    <property type="evidence" value="ECO:0007669"/>
    <property type="project" value="UniProtKB-KW"/>
</dbReference>
<dbReference type="GO" id="GO:0005634">
    <property type="term" value="C:nucleus"/>
    <property type="evidence" value="ECO:0007669"/>
    <property type="project" value="UniProtKB-SubCell"/>
</dbReference>
<dbReference type="GO" id="GO:0030018">
    <property type="term" value="C:Z disc"/>
    <property type="evidence" value="ECO:0007669"/>
    <property type="project" value="UniProtKB-ARBA"/>
</dbReference>
<keyword evidence="7" id="KW-0539">Nucleus</keyword>
<dbReference type="GO" id="GO:0060537">
    <property type="term" value="P:muscle tissue development"/>
    <property type="evidence" value="ECO:0007669"/>
    <property type="project" value="UniProtKB-ARBA"/>
</dbReference>
<feature type="domain" description="LIM zinc-binding" evidence="9">
    <location>
        <begin position="184"/>
        <end position="244"/>
    </location>
</feature>
<evidence type="ECO:0000256" key="6">
    <source>
        <dbReference type="ARBA" id="ARBA00023038"/>
    </source>
</evidence>
<dbReference type="AlphaFoldDB" id="A0A8B7PAE5"/>
<proteinExistence type="predicted"/>
<dbReference type="OMA" id="NYVAHEQ"/>
<dbReference type="PROSITE" id="PS50023">
    <property type="entry name" value="LIM_DOMAIN_2"/>
    <property type="match status" value="2"/>
</dbReference>
<name>A0A8B7PAE5_HYAAZ</name>
<evidence type="ECO:0000256" key="2">
    <source>
        <dbReference type="ARBA" id="ARBA00022541"/>
    </source>
</evidence>
<dbReference type="GO" id="GO:0030036">
    <property type="term" value="P:actin cytoskeleton organization"/>
    <property type="evidence" value="ECO:0007669"/>
    <property type="project" value="TreeGrafter"/>
</dbReference>
<dbReference type="InterPro" id="IPR001781">
    <property type="entry name" value="Znf_LIM"/>
</dbReference>
<evidence type="ECO:0000256" key="1">
    <source>
        <dbReference type="ARBA" id="ARBA00004123"/>
    </source>
</evidence>
<sequence>MPGKCPRCEKAVYFAEEKIVLGKPYHKMCVKCGNCNKLLDSGSVTDHQDEMYCKSCYGRLFGPKGYGYGVGAGVLSMDDGTKYQNGPPRSNVPSTLEAYIAPLKNHVSSSATTTTIITDDSTTNNNTTIITRETSITKSGSANNITNNNYNANINKTVSSINQANRPLITNIPKTTSKWGGGTYSCTRCCKAVFMAERVMAAGGAWHKACFTCQECNKRLDSHSIREHERNIYCNPCYGKNFGPKGYMSWSAAKVS</sequence>
<reference evidence="11" key="1">
    <citation type="submission" date="2025-08" db="UniProtKB">
        <authorList>
            <consortium name="RefSeq"/>
        </authorList>
    </citation>
    <scope>IDENTIFICATION</scope>
    <source>
        <tissue evidence="11">Whole organism</tissue>
    </source>
</reference>
<dbReference type="GeneID" id="108679048"/>
<dbReference type="Gene3D" id="2.10.110.10">
    <property type="entry name" value="Cysteine Rich Protein"/>
    <property type="match status" value="2"/>
</dbReference>
<dbReference type="KEGG" id="hazt:108679048"/>
<dbReference type="FunFam" id="2.10.110.10:FF:000001">
    <property type="entry name" value="Cysteine and glycine-rich protein 1"/>
    <property type="match status" value="2"/>
</dbReference>
<organism evidence="10 11">
    <name type="scientific">Hyalella azteca</name>
    <name type="common">Amphipod</name>
    <dbReference type="NCBI Taxonomy" id="294128"/>
    <lineage>
        <taxon>Eukaryota</taxon>
        <taxon>Metazoa</taxon>
        <taxon>Ecdysozoa</taxon>
        <taxon>Arthropoda</taxon>
        <taxon>Crustacea</taxon>
        <taxon>Multicrustacea</taxon>
        <taxon>Malacostraca</taxon>
        <taxon>Eumalacostraca</taxon>
        <taxon>Peracarida</taxon>
        <taxon>Amphipoda</taxon>
        <taxon>Senticaudata</taxon>
        <taxon>Talitrida</taxon>
        <taxon>Talitroidea</taxon>
        <taxon>Hyalellidae</taxon>
        <taxon>Hyalella</taxon>
    </lineage>
</organism>
<dbReference type="PANTHER" id="PTHR24215">
    <property type="entry name" value="RHO-GTPASE-ACTIVATING PROTEIN LRG1"/>
    <property type="match status" value="1"/>
</dbReference>
<accession>A0A8B7PAE5</accession>
<evidence type="ECO:0000256" key="4">
    <source>
        <dbReference type="ARBA" id="ARBA00022737"/>
    </source>
</evidence>
<keyword evidence="4" id="KW-0677">Repeat</keyword>
<evidence type="ECO:0000256" key="3">
    <source>
        <dbReference type="ARBA" id="ARBA00022723"/>
    </source>
</evidence>
<dbReference type="OrthoDB" id="1679758at2759"/>
<dbReference type="Proteomes" id="UP000694843">
    <property type="component" value="Unplaced"/>
</dbReference>
<evidence type="ECO:0000256" key="8">
    <source>
        <dbReference type="PROSITE-ProRule" id="PRU00125"/>
    </source>
</evidence>
<evidence type="ECO:0000256" key="5">
    <source>
        <dbReference type="ARBA" id="ARBA00022833"/>
    </source>
</evidence>
<dbReference type="Pfam" id="PF00412">
    <property type="entry name" value="LIM"/>
    <property type="match status" value="2"/>
</dbReference>
<evidence type="ECO:0000256" key="7">
    <source>
        <dbReference type="ARBA" id="ARBA00023242"/>
    </source>
</evidence>